<dbReference type="InterPro" id="IPR022791">
    <property type="entry name" value="L-PG_synthase/AglD"/>
</dbReference>
<evidence type="ECO:0000256" key="2">
    <source>
        <dbReference type="ARBA" id="ARBA00022475"/>
    </source>
</evidence>
<accession>A0A4S8PRB1</accession>
<feature type="transmembrane region" description="Helical" evidence="6">
    <location>
        <begin position="199"/>
        <end position="218"/>
    </location>
</feature>
<feature type="transmembrane region" description="Helical" evidence="6">
    <location>
        <begin position="126"/>
        <end position="143"/>
    </location>
</feature>
<dbReference type="EMBL" id="STGU01000010">
    <property type="protein sequence ID" value="THV33718.1"/>
    <property type="molecule type" value="Genomic_DNA"/>
</dbReference>
<reference evidence="7 8" key="1">
    <citation type="submission" date="2019-04" db="EMBL/GenBank/DDBJ databases">
        <title>genome sequence of strain W3.</title>
        <authorList>
            <person name="Gao J."/>
            <person name="Sun J."/>
        </authorList>
    </citation>
    <scope>NUCLEOTIDE SEQUENCE [LARGE SCALE GENOMIC DNA]</scope>
    <source>
        <strain evidence="7 8">W3</strain>
    </source>
</reference>
<keyword evidence="2" id="KW-1003">Cell membrane</keyword>
<evidence type="ECO:0000256" key="4">
    <source>
        <dbReference type="ARBA" id="ARBA00022989"/>
    </source>
</evidence>
<dbReference type="PANTHER" id="PTHR40277">
    <property type="entry name" value="BLL5419 PROTEIN"/>
    <property type="match status" value="1"/>
</dbReference>
<dbReference type="RefSeq" id="WP_136542366.1">
    <property type="nucleotide sequence ID" value="NZ_STGU01000010.1"/>
</dbReference>
<evidence type="ECO:0000256" key="1">
    <source>
        <dbReference type="ARBA" id="ARBA00004651"/>
    </source>
</evidence>
<feature type="transmembrane region" description="Helical" evidence="6">
    <location>
        <begin position="230"/>
        <end position="248"/>
    </location>
</feature>
<feature type="transmembrane region" description="Helical" evidence="6">
    <location>
        <begin position="155"/>
        <end position="179"/>
    </location>
</feature>
<dbReference type="Proteomes" id="UP000307378">
    <property type="component" value="Unassembled WGS sequence"/>
</dbReference>
<comment type="subcellular location">
    <subcellularLocation>
        <location evidence="1">Cell membrane</location>
        <topology evidence="1">Multi-pass membrane protein</topology>
    </subcellularLocation>
</comment>
<proteinExistence type="predicted"/>
<sequence>MSFLRLLAPLALIAVLAFLLSRIDLETLQSAFSEISLAHVAAGLALVQLQIVVSALRWRFTAARLSEGMPVSLAIREYYVASFLNQSLPGGMAGDAVRAVRMRNAGPGGWKAPAKAVVFERLSGQLAFFLLAIIGLFVWPRLIGGEQEGRQAFRLVLGFFAVAAVAIAAIIAAGGRLAWIRKFQADITEVFIRGRALPFQLGTSLLIVSTYVATFFIASDAVGAPLPWEATLTVVPLCLIAMLIPAGFGGWGTREAAAMALWPIIGASAAEGLAASIIYGGLSLAGALPGLALLAIEAIRGRPRRA</sequence>
<organism evidence="7 8">
    <name type="scientific">Rhizobium rosettiformans W3</name>
    <dbReference type="NCBI Taxonomy" id="538378"/>
    <lineage>
        <taxon>Bacteria</taxon>
        <taxon>Pseudomonadati</taxon>
        <taxon>Pseudomonadota</taxon>
        <taxon>Alphaproteobacteria</taxon>
        <taxon>Hyphomicrobiales</taxon>
        <taxon>Rhizobiaceae</taxon>
        <taxon>Rhizobium/Agrobacterium group</taxon>
        <taxon>Rhizobium</taxon>
    </lineage>
</organism>
<dbReference type="GO" id="GO:0005886">
    <property type="term" value="C:plasma membrane"/>
    <property type="evidence" value="ECO:0007669"/>
    <property type="project" value="UniProtKB-SubCell"/>
</dbReference>
<feature type="transmembrane region" description="Helical" evidence="6">
    <location>
        <begin position="284"/>
        <end position="301"/>
    </location>
</feature>
<dbReference type="AlphaFoldDB" id="A0A4S8PRB1"/>
<evidence type="ECO:0000256" key="6">
    <source>
        <dbReference type="SAM" id="Phobius"/>
    </source>
</evidence>
<name>A0A4S8PRB1_9HYPH</name>
<keyword evidence="3 6" id="KW-0812">Transmembrane</keyword>
<feature type="transmembrane region" description="Helical" evidence="6">
    <location>
        <begin position="35"/>
        <end position="56"/>
    </location>
</feature>
<keyword evidence="5 6" id="KW-0472">Membrane</keyword>
<evidence type="ECO:0000313" key="8">
    <source>
        <dbReference type="Proteomes" id="UP000307378"/>
    </source>
</evidence>
<comment type="caution">
    <text evidence="7">The sequence shown here is derived from an EMBL/GenBank/DDBJ whole genome shotgun (WGS) entry which is preliminary data.</text>
</comment>
<evidence type="ECO:0000256" key="5">
    <source>
        <dbReference type="ARBA" id="ARBA00023136"/>
    </source>
</evidence>
<dbReference type="PANTHER" id="PTHR40277:SF1">
    <property type="entry name" value="BLL5419 PROTEIN"/>
    <property type="match status" value="1"/>
</dbReference>
<evidence type="ECO:0000256" key="3">
    <source>
        <dbReference type="ARBA" id="ARBA00022692"/>
    </source>
</evidence>
<keyword evidence="4 6" id="KW-1133">Transmembrane helix</keyword>
<dbReference type="Pfam" id="PF03706">
    <property type="entry name" value="LPG_synthase_TM"/>
    <property type="match status" value="1"/>
</dbReference>
<gene>
    <name evidence="7" type="ORF">FAA86_16990</name>
</gene>
<protein>
    <submittedName>
        <fullName evidence="7">Flippase-like domain-containing protein</fullName>
    </submittedName>
</protein>
<evidence type="ECO:0000313" key="7">
    <source>
        <dbReference type="EMBL" id="THV33718.1"/>
    </source>
</evidence>